<reference evidence="4 5" key="1">
    <citation type="submission" date="2023-05" db="EMBL/GenBank/DDBJ databases">
        <title>A 100% complete, gapless, phased diploid assembly of the Scenedesmus obliquus UTEX 3031 genome.</title>
        <authorList>
            <person name="Biondi T.C."/>
            <person name="Hanschen E.R."/>
            <person name="Kwon T."/>
            <person name="Eng W."/>
            <person name="Kruse C.P.S."/>
            <person name="Koehler S.I."/>
            <person name="Kunde Y."/>
            <person name="Gleasner C.D."/>
            <person name="You Mak K.T."/>
            <person name="Polle J."/>
            <person name="Hovde B.T."/>
            <person name="Starkenburg S.R."/>
        </authorList>
    </citation>
    <scope>NUCLEOTIDE SEQUENCE [LARGE SCALE GENOMIC DNA]</scope>
    <source>
        <strain evidence="4 5">DOE0152z</strain>
    </source>
</reference>
<evidence type="ECO:0000256" key="2">
    <source>
        <dbReference type="ARBA" id="ARBA00022884"/>
    </source>
</evidence>
<evidence type="ECO:0000313" key="5">
    <source>
        <dbReference type="Proteomes" id="UP001244341"/>
    </source>
</evidence>
<dbReference type="InterPro" id="IPR035979">
    <property type="entry name" value="RBD_domain_sf"/>
</dbReference>
<organism evidence="4 5">
    <name type="scientific">Tetradesmus obliquus</name>
    <name type="common">Green alga</name>
    <name type="synonym">Acutodesmus obliquus</name>
    <dbReference type="NCBI Taxonomy" id="3088"/>
    <lineage>
        <taxon>Eukaryota</taxon>
        <taxon>Viridiplantae</taxon>
        <taxon>Chlorophyta</taxon>
        <taxon>core chlorophytes</taxon>
        <taxon>Chlorophyceae</taxon>
        <taxon>CS clade</taxon>
        <taxon>Sphaeropleales</taxon>
        <taxon>Scenedesmaceae</taxon>
        <taxon>Tetradesmus</taxon>
    </lineage>
</organism>
<keyword evidence="1" id="KW-0677">Repeat</keyword>
<evidence type="ECO:0000313" key="4">
    <source>
        <dbReference type="EMBL" id="WIA09487.1"/>
    </source>
</evidence>
<dbReference type="Gene3D" id="3.30.70.330">
    <property type="match status" value="1"/>
</dbReference>
<dbReference type="InterPro" id="IPR012677">
    <property type="entry name" value="Nucleotide-bd_a/b_plait_sf"/>
</dbReference>
<dbReference type="Pfam" id="PF00076">
    <property type="entry name" value="RRM_1"/>
    <property type="match status" value="1"/>
</dbReference>
<proteinExistence type="predicted"/>
<accession>A0ABY8TK48</accession>
<dbReference type="Proteomes" id="UP001244341">
    <property type="component" value="Chromosome 1b"/>
</dbReference>
<sequence>MSATTRAHHDWSGDDEELYLDCESTKGATPDQQQPEECSRMLFFARCPPTLPQHELLQLFGKFGHITEFNLYRRWAKAKNSKGCGTVVYADKASAAAAVAALDGKQSWPESESPMVVEWAQPSKLRLAACTDNTPARAHSTATACSPLSEHEAQCTMPSHVVPMLASLMLDLPPAISGSVPGMQHANAPNNFMRHQCTWGDRDSAASLPQEVSLDLNPQAAQVLLGSLDFVKIRSGADVSVASTGKGLQLRLWGSAAQVESACGTLRLLLL</sequence>
<keyword evidence="2" id="KW-0694">RNA-binding</keyword>
<gene>
    <name evidence="4" type="ORF">OEZ85_008888</name>
</gene>
<name>A0ABY8TK48_TETOB</name>
<feature type="domain" description="RRM" evidence="3">
    <location>
        <begin position="41"/>
        <end position="118"/>
    </location>
</feature>
<protein>
    <recommendedName>
        <fullName evidence="3">RRM domain-containing protein</fullName>
    </recommendedName>
</protein>
<dbReference type="EMBL" id="CP126208">
    <property type="protein sequence ID" value="WIA09487.1"/>
    <property type="molecule type" value="Genomic_DNA"/>
</dbReference>
<dbReference type="SUPFAM" id="SSF54928">
    <property type="entry name" value="RNA-binding domain, RBD"/>
    <property type="match status" value="1"/>
</dbReference>
<evidence type="ECO:0000259" key="3">
    <source>
        <dbReference type="SMART" id="SM00360"/>
    </source>
</evidence>
<dbReference type="SMART" id="SM00360">
    <property type="entry name" value="RRM"/>
    <property type="match status" value="1"/>
</dbReference>
<evidence type="ECO:0000256" key="1">
    <source>
        <dbReference type="ARBA" id="ARBA00022737"/>
    </source>
</evidence>
<keyword evidence="5" id="KW-1185">Reference proteome</keyword>
<dbReference type="PANTHER" id="PTHR24012">
    <property type="entry name" value="RNA BINDING PROTEIN"/>
    <property type="match status" value="1"/>
</dbReference>
<dbReference type="InterPro" id="IPR000504">
    <property type="entry name" value="RRM_dom"/>
</dbReference>